<dbReference type="EMBL" id="BMXE01000013">
    <property type="protein sequence ID" value="GHB49956.1"/>
    <property type="molecule type" value="Genomic_DNA"/>
</dbReference>
<dbReference type="PANTHER" id="PTHR38340:SF1">
    <property type="entry name" value="S-LAYER PROTEIN"/>
    <property type="match status" value="1"/>
</dbReference>
<evidence type="ECO:0000256" key="1">
    <source>
        <dbReference type="ARBA" id="ARBA00004613"/>
    </source>
</evidence>
<comment type="caution">
    <text evidence="3">The sequence shown here is derived from an EMBL/GenBank/DDBJ whole genome shotgun (WGS) entry which is preliminary data.</text>
</comment>
<keyword evidence="4" id="KW-1185">Reference proteome</keyword>
<evidence type="ECO:0000256" key="2">
    <source>
        <dbReference type="ARBA" id="ARBA00022525"/>
    </source>
</evidence>
<evidence type="ECO:0000313" key="3">
    <source>
        <dbReference type="EMBL" id="GHB49956.1"/>
    </source>
</evidence>
<dbReference type="InterPro" id="IPR050557">
    <property type="entry name" value="RTX_toxin/Mannuronan_C5-epim"/>
</dbReference>
<dbReference type="Pfam" id="PF00353">
    <property type="entry name" value="HemolysinCabind"/>
    <property type="match status" value="2"/>
</dbReference>
<accession>A0ABQ3EXA5</accession>
<dbReference type="RefSeq" id="WP_189438961.1">
    <property type="nucleotide sequence ID" value="NZ_BMXE01000013.1"/>
</dbReference>
<gene>
    <name evidence="3" type="ORF">GCM10007094_43980</name>
</gene>
<dbReference type="InterPro" id="IPR011049">
    <property type="entry name" value="Serralysin-like_metalloprot_C"/>
</dbReference>
<comment type="subcellular location">
    <subcellularLocation>
        <location evidence="1">Secreted</location>
    </subcellularLocation>
</comment>
<dbReference type="Gene3D" id="2.160.20.160">
    <property type="match status" value="1"/>
</dbReference>
<reference evidence="4" key="1">
    <citation type="journal article" date="2019" name="Int. J. Syst. Evol. Microbiol.">
        <title>The Global Catalogue of Microorganisms (GCM) 10K type strain sequencing project: providing services to taxonomists for standard genome sequencing and annotation.</title>
        <authorList>
            <consortium name="The Broad Institute Genomics Platform"/>
            <consortium name="The Broad Institute Genome Sequencing Center for Infectious Disease"/>
            <person name="Wu L."/>
            <person name="Ma J."/>
        </authorList>
    </citation>
    <scope>NUCLEOTIDE SEQUENCE [LARGE SCALE GENOMIC DNA]</scope>
    <source>
        <strain evidence="4">KCTC 12861</strain>
    </source>
</reference>
<proteinExistence type="predicted"/>
<dbReference type="PANTHER" id="PTHR38340">
    <property type="entry name" value="S-LAYER PROTEIN"/>
    <property type="match status" value="1"/>
</dbReference>
<dbReference type="SUPFAM" id="SSF51120">
    <property type="entry name" value="beta-Roll"/>
    <property type="match status" value="2"/>
</dbReference>
<sequence>MATFNGNEDRDVFTMHLSHQGLGIMWSHLTHKRNGVKLNEWRDRPISDEIGDTVTIRGKGGDDYIDIRTDVSKFGNNLLVSDKDHKGRLYGGTGQDEIHGGSRNDYIEGNGNADYLHGHRGNDEIYGGNGNDEIHGGDGEDYLDGGDGNDTIIDHGDEGQIYGRAGDDTIIIDGGIDVHAGDGDDVIFANLHADGNASLKGGHGSDLYILAQLENKSNLADQGIDWNAVAKGLLVSGGSTAVSAGLSATGGWGPLASLLSSGAGNLIGQFFDILTGANEGADVDRVSSVYTIENFDPREDTLIFNFEKNDGVYLSEAVSHGSNVVWEVKDETGELLARVDLKNSFLEEYHTEIDDIQTVLNNYLDSALVVTSNSIKSNGENLTGELADYGISLSDIGVDSQDEMWVIGSYAGQSFDGGLNGSEFITGSAFSDVIMNVNFEPSEKSVYDIVNGVDSILHGAGGDDVLFGAGRNDTLFGDHGDDSLIGGLGEDTYFGGEGDDTFHVGYGHDVIEDFTLHEDTLIFDYVGDFSNVHDIFAASTEIGDDVRIEIDDENSLLVRDATMDTIVNAILIHDLIIA</sequence>
<dbReference type="Proteomes" id="UP000637980">
    <property type="component" value="Unassembled WGS sequence"/>
</dbReference>
<dbReference type="Gene3D" id="2.150.10.10">
    <property type="entry name" value="Serralysin-like metalloprotease, C-terminal"/>
    <property type="match status" value="1"/>
</dbReference>
<dbReference type="PROSITE" id="PS00330">
    <property type="entry name" value="HEMOLYSIN_CALCIUM"/>
    <property type="match status" value="4"/>
</dbReference>
<dbReference type="InterPro" id="IPR001343">
    <property type="entry name" value="Hemolysn_Ca-bd"/>
</dbReference>
<name>A0ABQ3EXA5_9HYPH</name>
<protein>
    <submittedName>
        <fullName evidence="3">Uncharacterized protein</fullName>
    </submittedName>
</protein>
<dbReference type="InterPro" id="IPR018511">
    <property type="entry name" value="Hemolysin-typ_Ca-bd_CS"/>
</dbReference>
<evidence type="ECO:0000313" key="4">
    <source>
        <dbReference type="Proteomes" id="UP000637980"/>
    </source>
</evidence>
<keyword evidence="2" id="KW-0964">Secreted</keyword>
<organism evidence="3 4">
    <name type="scientific">Pseudovibrio japonicus</name>
    <dbReference type="NCBI Taxonomy" id="366534"/>
    <lineage>
        <taxon>Bacteria</taxon>
        <taxon>Pseudomonadati</taxon>
        <taxon>Pseudomonadota</taxon>
        <taxon>Alphaproteobacteria</taxon>
        <taxon>Hyphomicrobiales</taxon>
        <taxon>Stappiaceae</taxon>
        <taxon>Pseudovibrio</taxon>
    </lineage>
</organism>
<dbReference type="PRINTS" id="PR00313">
    <property type="entry name" value="CABNDNGRPT"/>
</dbReference>